<gene>
    <name evidence="2" type="ORF">GUITHDRAFT_151236</name>
</gene>
<evidence type="ECO:0000313" key="3">
    <source>
        <dbReference type="EnsemblProtists" id="EKX50163"/>
    </source>
</evidence>
<proteinExistence type="predicted"/>
<dbReference type="Proteomes" id="UP000011087">
    <property type="component" value="Unassembled WGS sequence"/>
</dbReference>
<dbReference type="PaxDb" id="55529-EKX50163"/>
<dbReference type="AlphaFoldDB" id="L1JQ08"/>
<reference evidence="3" key="3">
    <citation type="submission" date="2016-03" db="UniProtKB">
        <authorList>
            <consortium name="EnsemblProtists"/>
        </authorList>
    </citation>
    <scope>IDENTIFICATION</scope>
</reference>
<dbReference type="EMBL" id="JH992979">
    <property type="protein sequence ID" value="EKX50163.1"/>
    <property type="molecule type" value="Genomic_DNA"/>
</dbReference>
<name>L1JQ08_GUITC</name>
<dbReference type="GeneID" id="17307052"/>
<accession>L1JQ08</accession>
<evidence type="ECO:0000256" key="1">
    <source>
        <dbReference type="SAM" id="SignalP"/>
    </source>
</evidence>
<evidence type="ECO:0000313" key="2">
    <source>
        <dbReference type="EMBL" id="EKX50163.1"/>
    </source>
</evidence>
<dbReference type="RefSeq" id="XP_005837143.1">
    <property type="nucleotide sequence ID" value="XM_005837086.1"/>
</dbReference>
<reference evidence="2 4" key="1">
    <citation type="journal article" date="2012" name="Nature">
        <title>Algal genomes reveal evolutionary mosaicism and the fate of nucleomorphs.</title>
        <authorList>
            <consortium name="DOE Joint Genome Institute"/>
            <person name="Curtis B.A."/>
            <person name="Tanifuji G."/>
            <person name="Burki F."/>
            <person name="Gruber A."/>
            <person name="Irimia M."/>
            <person name="Maruyama S."/>
            <person name="Arias M.C."/>
            <person name="Ball S.G."/>
            <person name="Gile G.H."/>
            <person name="Hirakawa Y."/>
            <person name="Hopkins J.F."/>
            <person name="Kuo A."/>
            <person name="Rensing S.A."/>
            <person name="Schmutz J."/>
            <person name="Symeonidi A."/>
            <person name="Elias M."/>
            <person name="Eveleigh R.J."/>
            <person name="Herman E.K."/>
            <person name="Klute M.J."/>
            <person name="Nakayama T."/>
            <person name="Obornik M."/>
            <person name="Reyes-Prieto A."/>
            <person name="Armbrust E.V."/>
            <person name="Aves S.J."/>
            <person name="Beiko R.G."/>
            <person name="Coutinho P."/>
            <person name="Dacks J.B."/>
            <person name="Durnford D.G."/>
            <person name="Fast N.M."/>
            <person name="Green B.R."/>
            <person name="Grisdale C.J."/>
            <person name="Hempel F."/>
            <person name="Henrissat B."/>
            <person name="Hoppner M.P."/>
            <person name="Ishida K."/>
            <person name="Kim E."/>
            <person name="Koreny L."/>
            <person name="Kroth P.G."/>
            <person name="Liu Y."/>
            <person name="Malik S.B."/>
            <person name="Maier U.G."/>
            <person name="McRose D."/>
            <person name="Mock T."/>
            <person name="Neilson J.A."/>
            <person name="Onodera N.T."/>
            <person name="Poole A.M."/>
            <person name="Pritham E.J."/>
            <person name="Richards T.A."/>
            <person name="Rocap G."/>
            <person name="Roy S.W."/>
            <person name="Sarai C."/>
            <person name="Schaack S."/>
            <person name="Shirato S."/>
            <person name="Slamovits C.H."/>
            <person name="Spencer D.F."/>
            <person name="Suzuki S."/>
            <person name="Worden A.Z."/>
            <person name="Zauner S."/>
            <person name="Barry K."/>
            <person name="Bell C."/>
            <person name="Bharti A.K."/>
            <person name="Crow J.A."/>
            <person name="Grimwood J."/>
            <person name="Kramer R."/>
            <person name="Lindquist E."/>
            <person name="Lucas S."/>
            <person name="Salamov A."/>
            <person name="McFadden G.I."/>
            <person name="Lane C.E."/>
            <person name="Keeling P.J."/>
            <person name="Gray M.W."/>
            <person name="Grigoriev I.V."/>
            <person name="Archibald J.M."/>
        </authorList>
    </citation>
    <scope>NUCLEOTIDE SEQUENCE</scope>
    <source>
        <strain evidence="2 4">CCMP2712</strain>
    </source>
</reference>
<dbReference type="KEGG" id="gtt:GUITHDRAFT_151236"/>
<dbReference type="EnsemblProtists" id="EKX50163">
    <property type="protein sequence ID" value="EKX50163"/>
    <property type="gene ID" value="GUITHDRAFT_151236"/>
</dbReference>
<keyword evidence="4" id="KW-1185">Reference proteome</keyword>
<feature type="chain" id="PRO_5008771606" evidence="1">
    <location>
        <begin position="24"/>
        <end position="114"/>
    </location>
</feature>
<organism evidence="2">
    <name type="scientific">Guillardia theta (strain CCMP2712)</name>
    <name type="common">Cryptophyte</name>
    <dbReference type="NCBI Taxonomy" id="905079"/>
    <lineage>
        <taxon>Eukaryota</taxon>
        <taxon>Cryptophyceae</taxon>
        <taxon>Pyrenomonadales</taxon>
        <taxon>Geminigeraceae</taxon>
        <taxon>Guillardia</taxon>
    </lineage>
</organism>
<evidence type="ECO:0000313" key="4">
    <source>
        <dbReference type="Proteomes" id="UP000011087"/>
    </source>
</evidence>
<feature type="signal peptide" evidence="1">
    <location>
        <begin position="1"/>
        <end position="23"/>
    </location>
</feature>
<reference evidence="4" key="2">
    <citation type="submission" date="2012-11" db="EMBL/GenBank/DDBJ databases">
        <authorList>
            <person name="Kuo A."/>
            <person name="Curtis B.A."/>
            <person name="Tanifuji G."/>
            <person name="Burki F."/>
            <person name="Gruber A."/>
            <person name="Irimia M."/>
            <person name="Maruyama S."/>
            <person name="Arias M.C."/>
            <person name="Ball S.G."/>
            <person name="Gile G.H."/>
            <person name="Hirakawa Y."/>
            <person name="Hopkins J.F."/>
            <person name="Rensing S.A."/>
            <person name="Schmutz J."/>
            <person name="Symeonidi A."/>
            <person name="Elias M."/>
            <person name="Eveleigh R.J."/>
            <person name="Herman E.K."/>
            <person name="Klute M.J."/>
            <person name="Nakayama T."/>
            <person name="Obornik M."/>
            <person name="Reyes-Prieto A."/>
            <person name="Armbrust E.V."/>
            <person name="Aves S.J."/>
            <person name="Beiko R.G."/>
            <person name="Coutinho P."/>
            <person name="Dacks J.B."/>
            <person name="Durnford D.G."/>
            <person name="Fast N.M."/>
            <person name="Green B.R."/>
            <person name="Grisdale C."/>
            <person name="Hempe F."/>
            <person name="Henrissat B."/>
            <person name="Hoppner M.P."/>
            <person name="Ishida K.-I."/>
            <person name="Kim E."/>
            <person name="Koreny L."/>
            <person name="Kroth P.G."/>
            <person name="Liu Y."/>
            <person name="Malik S.-B."/>
            <person name="Maier U.G."/>
            <person name="McRose D."/>
            <person name="Mock T."/>
            <person name="Neilson J.A."/>
            <person name="Onodera N.T."/>
            <person name="Poole A.M."/>
            <person name="Pritham E.J."/>
            <person name="Richards T.A."/>
            <person name="Rocap G."/>
            <person name="Roy S.W."/>
            <person name="Sarai C."/>
            <person name="Schaack S."/>
            <person name="Shirato S."/>
            <person name="Slamovits C.H."/>
            <person name="Spencer D.F."/>
            <person name="Suzuki S."/>
            <person name="Worden A.Z."/>
            <person name="Zauner S."/>
            <person name="Barry K."/>
            <person name="Bell C."/>
            <person name="Bharti A.K."/>
            <person name="Crow J.A."/>
            <person name="Grimwood J."/>
            <person name="Kramer R."/>
            <person name="Lindquist E."/>
            <person name="Lucas S."/>
            <person name="Salamov A."/>
            <person name="McFadden G.I."/>
            <person name="Lane C.E."/>
            <person name="Keeling P.J."/>
            <person name="Gray M.W."/>
            <person name="Grigoriev I.V."/>
            <person name="Archibald J.M."/>
        </authorList>
    </citation>
    <scope>NUCLEOTIDE SEQUENCE</scope>
    <source>
        <strain evidence="4">CCMP2712</strain>
    </source>
</reference>
<dbReference type="HOGENOM" id="CLU_2125813_0_0_1"/>
<sequence length="114" mass="12778">MMKKSNLLFLCCLLSILLAYSEAVSSCSSVSCPRFLENLCGLPAPGCEEALTAELAEKLQGSYIKPKEHPYHKLECPNWKQVWENFSTTRTEIALFVSPPVVSFPALKLQLRKD</sequence>
<keyword evidence="1" id="KW-0732">Signal</keyword>
<protein>
    <submittedName>
        <fullName evidence="2 3">Uncharacterized protein</fullName>
    </submittedName>
</protein>